<sequence>MKEKILNEATISRYKLNQISLLSQEECIDALQLLNYLYRRADEEAKKDLSVYIDRINQRVETMQ</sequence>
<evidence type="ECO:0000313" key="2">
    <source>
        <dbReference type="Proteomes" id="UP000326570"/>
    </source>
</evidence>
<name>A0A5N1IHQ5_9BACT</name>
<proteinExistence type="predicted"/>
<accession>A0A5N1IHQ5</accession>
<evidence type="ECO:0000313" key="1">
    <source>
        <dbReference type="EMBL" id="KAA9325193.1"/>
    </source>
</evidence>
<dbReference type="RefSeq" id="WP_150905807.1">
    <property type="nucleotide sequence ID" value="NZ_VTWT01000013.1"/>
</dbReference>
<dbReference type="EMBL" id="VTWT01000013">
    <property type="protein sequence ID" value="KAA9325193.1"/>
    <property type="molecule type" value="Genomic_DNA"/>
</dbReference>
<gene>
    <name evidence="1" type="ORF">F0P94_18365</name>
</gene>
<dbReference type="Proteomes" id="UP000326570">
    <property type="component" value="Unassembled WGS sequence"/>
</dbReference>
<comment type="caution">
    <text evidence="1">The sequence shown here is derived from an EMBL/GenBank/DDBJ whole genome shotgun (WGS) entry which is preliminary data.</text>
</comment>
<protein>
    <submittedName>
        <fullName evidence="1">Uncharacterized protein</fullName>
    </submittedName>
</protein>
<keyword evidence="2" id="KW-1185">Reference proteome</keyword>
<reference evidence="1 2" key="1">
    <citation type="submission" date="2019-09" db="EMBL/GenBank/DDBJ databases">
        <title>Genome sequence of Adhaeribacter sp. M2.</title>
        <authorList>
            <person name="Srinivasan S."/>
        </authorList>
    </citation>
    <scope>NUCLEOTIDE SEQUENCE [LARGE SCALE GENOMIC DNA]</scope>
    <source>
        <strain evidence="1 2">M2</strain>
    </source>
</reference>
<organism evidence="1 2">
    <name type="scientific">Adhaeribacter soli</name>
    <dbReference type="NCBI Taxonomy" id="2607655"/>
    <lineage>
        <taxon>Bacteria</taxon>
        <taxon>Pseudomonadati</taxon>
        <taxon>Bacteroidota</taxon>
        <taxon>Cytophagia</taxon>
        <taxon>Cytophagales</taxon>
        <taxon>Hymenobacteraceae</taxon>
        <taxon>Adhaeribacter</taxon>
    </lineage>
</organism>
<dbReference type="AlphaFoldDB" id="A0A5N1IHQ5"/>